<accession>A0ABM8VXW6</accession>
<name>A0ABM8VXW6_GIGMA</name>
<dbReference type="Proteomes" id="UP000789901">
    <property type="component" value="Unassembled WGS sequence"/>
</dbReference>
<gene>
    <name evidence="1" type="ORF">GMARGA_LOCUS930</name>
</gene>
<keyword evidence="2" id="KW-1185">Reference proteome</keyword>
<organism evidence="1 2">
    <name type="scientific">Gigaspora margarita</name>
    <dbReference type="NCBI Taxonomy" id="4874"/>
    <lineage>
        <taxon>Eukaryota</taxon>
        <taxon>Fungi</taxon>
        <taxon>Fungi incertae sedis</taxon>
        <taxon>Mucoromycota</taxon>
        <taxon>Glomeromycotina</taxon>
        <taxon>Glomeromycetes</taxon>
        <taxon>Diversisporales</taxon>
        <taxon>Gigasporaceae</taxon>
        <taxon>Gigaspora</taxon>
    </lineage>
</organism>
<comment type="caution">
    <text evidence="1">The sequence shown here is derived from an EMBL/GenBank/DDBJ whole genome shotgun (WGS) entry which is preliminary data.</text>
</comment>
<dbReference type="EMBL" id="CAJVQB010000201">
    <property type="protein sequence ID" value="CAG8474378.1"/>
    <property type="molecule type" value="Genomic_DNA"/>
</dbReference>
<sequence length="89" mass="10172">MAISVMTVKEKPIFRNLNLKTLSLIFLCQPSYSNEVERSVYVAAVLHGILSAFDTSEKIILHREYSLSEANGKGRFDFTIMHDENILCY</sequence>
<proteinExistence type="predicted"/>
<evidence type="ECO:0000313" key="2">
    <source>
        <dbReference type="Proteomes" id="UP000789901"/>
    </source>
</evidence>
<evidence type="ECO:0000313" key="1">
    <source>
        <dbReference type="EMBL" id="CAG8474378.1"/>
    </source>
</evidence>
<reference evidence="1 2" key="1">
    <citation type="submission" date="2021-06" db="EMBL/GenBank/DDBJ databases">
        <authorList>
            <person name="Kallberg Y."/>
            <person name="Tangrot J."/>
            <person name="Rosling A."/>
        </authorList>
    </citation>
    <scope>NUCLEOTIDE SEQUENCE [LARGE SCALE GENOMIC DNA]</scope>
    <source>
        <strain evidence="1 2">120-4 pot B 10/14</strain>
    </source>
</reference>
<protein>
    <submittedName>
        <fullName evidence="1">45723_t:CDS:1</fullName>
    </submittedName>
</protein>